<keyword evidence="1" id="KW-0227">DNA damage</keyword>
<keyword evidence="1" id="KW-0067">ATP-binding</keyword>
<proteinExistence type="inferred from homology"/>
<dbReference type="SUPFAM" id="SSF50249">
    <property type="entry name" value="Nucleic acid-binding proteins"/>
    <property type="match status" value="1"/>
</dbReference>
<evidence type="ECO:0000256" key="1">
    <source>
        <dbReference type="RuleBase" id="RU363044"/>
    </source>
</evidence>
<keyword evidence="1" id="KW-0234">DNA repair</keyword>
<keyword evidence="1" id="KW-0547">Nucleotide-binding</keyword>
<accession>A0A6P6VJZ8</accession>
<dbReference type="Gene3D" id="2.40.50.140">
    <property type="entry name" value="Nucleic acid-binding proteins"/>
    <property type="match status" value="1"/>
</dbReference>
<reference evidence="3" key="1">
    <citation type="journal article" date="2025" name="Foods">
        <title>Unveiling the Microbial Signatures of Arabica Coffee Cherries: Insights into Ripeness Specific Diversity, Functional Traits, and Implications for Quality and Safety.</title>
        <authorList>
            <consortium name="RefSeq"/>
            <person name="Tenea G.N."/>
            <person name="Cifuentes V."/>
            <person name="Reyes P."/>
            <person name="Cevallos-Vallejos M."/>
        </authorList>
    </citation>
    <scope>NUCLEOTIDE SEQUENCE [LARGE SCALE GENOMIC DNA]</scope>
</reference>
<dbReference type="GO" id="GO:0005524">
    <property type="term" value="F:ATP binding"/>
    <property type="evidence" value="ECO:0007669"/>
    <property type="project" value="UniProtKB-KW"/>
</dbReference>
<dbReference type="EC" id="5.6.2.3" evidence="1"/>
<dbReference type="SUPFAM" id="SSF52540">
    <property type="entry name" value="P-loop containing nucleoside triphosphate hydrolases"/>
    <property type="match status" value="2"/>
</dbReference>
<dbReference type="RefSeq" id="XP_027103021.2">
    <property type="nucleotide sequence ID" value="XM_027247220.2"/>
</dbReference>
<dbReference type="Pfam" id="PF05970">
    <property type="entry name" value="PIF1"/>
    <property type="match status" value="1"/>
</dbReference>
<evidence type="ECO:0000259" key="2">
    <source>
        <dbReference type="Pfam" id="PF05970"/>
    </source>
</evidence>
<dbReference type="PANTHER" id="PTHR10492:SF100">
    <property type="entry name" value="ATP-DEPENDENT DNA HELICASE"/>
    <property type="match status" value="1"/>
</dbReference>
<dbReference type="GO" id="GO:0043139">
    <property type="term" value="F:5'-3' DNA helicase activity"/>
    <property type="evidence" value="ECO:0007669"/>
    <property type="project" value="UniProtKB-EC"/>
</dbReference>
<dbReference type="GO" id="GO:0016787">
    <property type="term" value="F:hydrolase activity"/>
    <property type="evidence" value="ECO:0007669"/>
    <property type="project" value="UniProtKB-KW"/>
</dbReference>
<keyword evidence="1" id="KW-0347">Helicase</keyword>
<dbReference type="PANTHER" id="PTHR10492">
    <property type="match status" value="1"/>
</dbReference>
<dbReference type="Proteomes" id="UP001652660">
    <property type="component" value="Chromosome 2c"/>
</dbReference>
<feature type="domain" description="DNA helicase Pif1-like DEAD-box helicase" evidence="2">
    <location>
        <begin position="45"/>
        <end position="197"/>
    </location>
</feature>
<comment type="cofactor">
    <cofactor evidence="1">
        <name>Mg(2+)</name>
        <dbReference type="ChEBI" id="CHEBI:18420"/>
    </cofactor>
</comment>
<keyword evidence="3" id="KW-1185">Reference proteome</keyword>
<gene>
    <name evidence="4" type="primary">LOC113724311</name>
</gene>
<protein>
    <recommendedName>
        <fullName evidence="1">ATP-dependent DNA helicase</fullName>
        <ecNumber evidence="1">5.6.2.3</ecNumber>
    </recommendedName>
</protein>
<evidence type="ECO:0000313" key="3">
    <source>
        <dbReference type="Proteomes" id="UP001652660"/>
    </source>
</evidence>
<dbReference type="CDD" id="cd18809">
    <property type="entry name" value="SF1_C_RecD"/>
    <property type="match status" value="1"/>
</dbReference>
<dbReference type="InterPro" id="IPR010285">
    <property type="entry name" value="DNA_helicase_pif1-like_DEAD"/>
</dbReference>
<dbReference type="GO" id="GO:0006310">
    <property type="term" value="P:DNA recombination"/>
    <property type="evidence" value="ECO:0007669"/>
    <property type="project" value="UniProtKB-KW"/>
</dbReference>
<sequence length="465" mass="52208">MGKRITDYLLVSHGFDSCPHERLTREIENERGLHVTPDDLLMSLKLNCEQKHAYDLILAACFSAEGQAFFIDGPGGIGKTFLYRSLLAALRSQGYIAIAVATSGIAASILPGGRTAHSRFKISLDFSKNKTCQLSKQSSVAKLLFECKLILWDEASMAKREMIEAYDDLLRDTMDSDLSFGGKVVVFGGDFRQTLPFLLRIGEGKELVDGNGEITLPPDIVIPYYDKEQSLNRLLESVFPDLHLYSKDSYTMINRCILAPKNSSVDELNELLINRFPGNLQRLCLAVMQEKVFIPKIPLQTSDNERNGIPFIRTQFPARLCFALTINKSQGQTLDYIGLYLCEPIFSHGQLYVALSRARTAAELKVLLVPGTMTNLLPIQDIVPFMKNWSCLVTVQEKQQITDSKGTPTKEQKFIFYDAEGSKVEAIIFNADIPKMSPLLRVYKMYKITNAEVKPIPAKFQTPEH</sequence>
<evidence type="ECO:0000313" key="4">
    <source>
        <dbReference type="RefSeq" id="XP_027103021.2"/>
    </source>
</evidence>
<name>A0A6P6VJZ8_COFAR</name>
<dbReference type="AlphaFoldDB" id="A0A6P6VJZ8"/>
<organism evidence="3 4">
    <name type="scientific">Coffea arabica</name>
    <name type="common">Arabian coffee</name>
    <dbReference type="NCBI Taxonomy" id="13443"/>
    <lineage>
        <taxon>Eukaryota</taxon>
        <taxon>Viridiplantae</taxon>
        <taxon>Streptophyta</taxon>
        <taxon>Embryophyta</taxon>
        <taxon>Tracheophyta</taxon>
        <taxon>Spermatophyta</taxon>
        <taxon>Magnoliopsida</taxon>
        <taxon>eudicotyledons</taxon>
        <taxon>Gunneridae</taxon>
        <taxon>Pentapetalae</taxon>
        <taxon>asterids</taxon>
        <taxon>lamiids</taxon>
        <taxon>Gentianales</taxon>
        <taxon>Rubiaceae</taxon>
        <taxon>Ixoroideae</taxon>
        <taxon>Gardenieae complex</taxon>
        <taxon>Bertiereae - Coffeeae clade</taxon>
        <taxon>Coffeeae</taxon>
        <taxon>Coffea</taxon>
    </lineage>
</organism>
<dbReference type="InterPro" id="IPR027417">
    <property type="entry name" value="P-loop_NTPase"/>
</dbReference>
<dbReference type="GO" id="GO:0000723">
    <property type="term" value="P:telomere maintenance"/>
    <property type="evidence" value="ECO:0007669"/>
    <property type="project" value="InterPro"/>
</dbReference>
<keyword evidence="1" id="KW-0233">DNA recombination</keyword>
<reference evidence="4" key="2">
    <citation type="submission" date="2025-08" db="UniProtKB">
        <authorList>
            <consortium name="RefSeq"/>
        </authorList>
    </citation>
    <scope>IDENTIFICATION</scope>
    <source>
        <tissue evidence="4">Leaves</tissue>
    </source>
</reference>
<comment type="similarity">
    <text evidence="1">Belongs to the helicase family.</text>
</comment>
<dbReference type="GeneID" id="113724311"/>
<dbReference type="OrthoDB" id="508102at2759"/>
<dbReference type="GO" id="GO:0006281">
    <property type="term" value="P:DNA repair"/>
    <property type="evidence" value="ECO:0007669"/>
    <property type="project" value="UniProtKB-KW"/>
</dbReference>
<dbReference type="InterPro" id="IPR012340">
    <property type="entry name" value="NA-bd_OB-fold"/>
</dbReference>
<comment type="catalytic activity">
    <reaction evidence="1">
        <text>ATP + H2O = ADP + phosphate + H(+)</text>
        <dbReference type="Rhea" id="RHEA:13065"/>
        <dbReference type="ChEBI" id="CHEBI:15377"/>
        <dbReference type="ChEBI" id="CHEBI:15378"/>
        <dbReference type="ChEBI" id="CHEBI:30616"/>
        <dbReference type="ChEBI" id="CHEBI:43474"/>
        <dbReference type="ChEBI" id="CHEBI:456216"/>
        <dbReference type="EC" id="5.6.2.3"/>
    </reaction>
</comment>
<keyword evidence="1" id="KW-0378">Hydrolase</keyword>
<dbReference type="Gene3D" id="3.40.50.300">
    <property type="entry name" value="P-loop containing nucleotide triphosphate hydrolases"/>
    <property type="match status" value="1"/>
</dbReference>